<protein>
    <submittedName>
        <fullName evidence="1">Uncharacterized protein</fullName>
    </submittedName>
</protein>
<dbReference type="Proteomes" id="UP001055879">
    <property type="component" value="Linkage Group LG17"/>
</dbReference>
<gene>
    <name evidence="1" type="ORF">L6452_41808</name>
</gene>
<keyword evidence="2" id="KW-1185">Reference proteome</keyword>
<reference evidence="2" key="1">
    <citation type="journal article" date="2022" name="Mol. Ecol. Resour.">
        <title>The genomes of chicory, endive, great burdock and yacon provide insights into Asteraceae palaeo-polyploidization history and plant inulin production.</title>
        <authorList>
            <person name="Fan W."/>
            <person name="Wang S."/>
            <person name="Wang H."/>
            <person name="Wang A."/>
            <person name="Jiang F."/>
            <person name="Liu H."/>
            <person name="Zhao H."/>
            <person name="Xu D."/>
            <person name="Zhang Y."/>
        </authorList>
    </citation>
    <scope>NUCLEOTIDE SEQUENCE [LARGE SCALE GENOMIC DNA]</scope>
    <source>
        <strain evidence="2">cv. Niubang</strain>
    </source>
</reference>
<accession>A0ACB8XHP3</accession>
<dbReference type="EMBL" id="CM042063">
    <property type="protein sequence ID" value="KAI3666771.1"/>
    <property type="molecule type" value="Genomic_DNA"/>
</dbReference>
<name>A0ACB8XHP3_ARCLA</name>
<sequence length="101" mass="12237">MWISILQDLSPRGLHDVKRLIGRRCYSLEKFRQVEELDRSTNNRSEFEELEQVRILFRGAKNESDSRYLKGKFEQIRNQSYTVHLWNKQNRVLRIDDGRIL</sequence>
<evidence type="ECO:0000313" key="1">
    <source>
        <dbReference type="EMBL" id="KAI3666771.1"/>
    </source>
</evidence>
<comment type="caution">
    <text evidence="1">The sequence shown here is derived from an EMBL/GenBank/DDBJ whole genome shotgun (WGS) entry which is preliminary data.</text>
</comment>
<organism evidence="1 2">
    <name type="scientific">Arctium lappa</name>
    <name type="common">Greater burdock</name>
    <name type="synonym">Lappa major</name>
    <dbReference type="NCBI Taxonomy" id="4217"/>
    <lineage>
        <taxon>Eukaryota</taxon>
        <taxon>Viridiplantae</taxon>
        <taxon>Streptophyta</taxon>
        <taxon>Embryophyta</taxon>
        <taxon>Tracheophyta</taxon>
        <taxon>Spermatophyta</taxon>
        <taxon>Magnoliopsida</taxon>
        <taxon>eudicotyledons</taxon>
        <taxon>Gunneridae</taxon>
        <taxon>Pentapetalae</taxon>
        <taxon>asterids</taxon>
        <taxon>campanulids</taxon>
        <taxon>Asterales</taxon>
        <taxon>Asteraceae</taxon>
        <taxon>Carduoideae</taxon>
        <taxon>Cardueae</taxon>
        <taxon>Arctiinae</taxon>
        <taxon>Arctium</taxon>
    </lineage>
</organism>
<proteinExistence type="predicted"/>
<reference evidence="1 2" key="2">
    <citation type="journal article" date="2022" name="Mol. Ecol. Resour.">
        <title>The genomes of chicory, endive, great burdock and yacon provide insights into Asteraceae paleo-polyploidization history and plant inulin production.</title>
        <authorList>
            <person name="Fan W."/>
            <person name="Wang S."/>
            <person name="Wang H."/>
            <person name="Wang A."/>
            <person name="Jiang F."/>
            <person name="Liu H."/>
            <person name="Zhao H."/>
            <person name="Xu D."/>
            <person name="Zhang Y."/>
        </authorList>
    </citation>
    <scope>NUCLEOTIDE SEQUENCE [LARGE SCALE GENOMIC DNA]</scope>
    <source>
        <strain evidence="2">cv. Niubang</strain>
    </source>
</reference>
<evidence type="ECO:0000313" key="2">
    <source>
        <dbReference type="Proteomes" id="UP001055879"/>
    </source>
</evidence>